<dbReference type="PANTHER" id="PTHR43369">
    <property type="entry name" value="PHOSPHORIBOSYLGLYCINAMIDE FORMYLTRANSFERASE"/>
    <property type="match status" value="1"/>
</dbReference>
<dbReference type="InterPro" id="IPR036477">
    <property type="entry name" value="Formyl_transf_N_sf"/>
</dbReference>
<name>F2NEG4_DESAR</name>
<dbReference type="AlphaFoldDB" id="F2NEG4"/>
<feature type="domain" description="Formyl transferase N-terminal" evidence="5">
    <location>
        <begin position="98"/>
        <end position="201"/>
    </location>
</feature>
<sequence>MLNFVHGGLGKNGGQTARQRFFEYHRVIDMFLCGWFSSGRGQGSIDLLKTAHQKMLSGFIPGRIAYVFCDRAPNETPAATRFAEVVESLNLPLVIHSSRELREKIRLHDPEVEEARLAFDHRIIELLSGYEVRVVVLAGYMLVLSPFLCQRLLCLNLHPAVPGGPTGTWRQVMWRLIETEASEAGAMMHLVSPELDKGPPVTYFHFSLRGPHFDPLWESYRNKRRRASFSDIRSREGVQEPLFARLRAEELRREFPLIFLTLQNLATGRLVLTPMGVKTGDRLVPGGFDITDQIEAYLTPRG</sequence>
<dbReference type="SUPFAM" id="SSF53328">
    <property type="entry name" value="Formyltransferase"/>
    <property type="match status" value="1"/>
</dbReference>
<protein>
    <recommendedName>
        <fullName evidence="2">phosphoribosylglycinamide formyltransferase 1</fullName>
        <ecNumber evidence="2">2.1.2.2</ecNumber>
    </recommendedName>
</protein>
<dbReference type="GO" id="GO:0006189">
    <property type="term" value="P:'de novo' IMP biosynthetic process"/>
    <property type="evidence" value="ECO:0007669"/>
    <property type="project" value="TreeGrafter"/>
</dbReference>
<dbReference type="KEGG" id="dao:Desac_0262"/>
<reference evidence="7" key="2">
    <citation type="submission" date="2011-03" db="EMBL/GenBank/DDBJ databases">
        <title>The complete genome of Desulfobacca acetoxidans DSM 11109.</title>
        <authorList>
            <consortium name="US DOE Joint Genome Institute (JGI-PGF)"/>
            <person name="Lucas S."/>
            <person name="Copeland A."/>
            <person name="Lapidus A."/>
            <person name="Bruce D."/>
            <person name="Goodwin L."/>
            <person name="Pitluck S."/>
            <person name="Peters L."/>
            <person name="Kyrpides N."/>
            <person name="Mavromatis K."/>
            <person name="Ivanova N."/>
            <person name="Ovchinnikova G."/>
            <person name="Teshima H."/>
            <person name="Detter J.C."/>
            <person name="Han C."/>
            <person name="Land M."/>
            <person name="Hauser L."/>
            <person name="Markowitz V."/>
            <person name="Cheng J.-F."/>
            <person name="Hugenholtz P."/>
            <person name="Woyke T."/>
            <person name="Wu D."/>
            <person name="Spring S."/>
            <person name="Schueler E."/>
            <person name="Brambilla E."/>
            <person name="Klenk H.-P."/>
            <person name="Eisen J.A."/>
        </authorList>
    </citation>
    <scope>NUCLEOTIDE SEQUENCE [LARGE SCALE GENOMIC DNA]</scope>
    <source>
        <strain evidence="7">ATCC 700848 / DSM 11109 / ASRB2</strain>
    </source>
</reference>
<comment type="pathway">
    <text evidence="1">Purine metabolism; IMP biosynthesis via de novo pathway; N(2)-formyl-N(1)-(5-phospho-D-ribosyl)glycinamide from N(1)-(5-phospho-D-ribosyl)glycinamide (10-formyl THF route): step 1/1.</text>
</comment>
<evidence type="ECO:0000313" key="7">
    <source>
        <dbReference type="Proteomes" id="UP000000483"/>
    </source>
</evidence>
<accession>F2NEG4</accession>
<evidence type="ECO:0000256" key="2">
    <source>
        <dbReference type="ARBA" id="ARBA00012254"/>
    </source>
</evidence>
<dbReference type="RefSeq" id="WP_013705267.1">
    <property type="nucleotide sequence ID" value="NC_015388.1"/>
</dbReference>
<dbReference type="EMBL" id="CP002629">
    <property type="protein sequence ID" value="AEB08154.1"/>
    <property type="molecule type" value="Genomic_DNA"/>
</dbReference>
<dbReference type="STRING" id="880072.Desac_0262"/>
<gene>
    <name evidence="6" type="ordered locus">Desac_0262</name>
</gene>
<evidence type="ECO:0000256" key="1">
    <source>
        <dbReference type="ARBA" id="ARBA00005054"/>
    </source>
</evidence>
<dbReference type="OrthoDB" id="9806170at2"/>
<dbReference type="eggNOG" id="COG0299">
    <property type="taxonomic scope" value="Bacteria"/>
</dbReference>
<organism evidence="6 7">
    <name type="scientific">Desulfobacca acetoxidans (strain ATCC 700848 / DSM 11109 / ASRB2)</name>
    <dbReference type="NCBI Taxonomy" id="880072"/>
    <lineage>
        <taxon>Bacteria</taxon>
        <taxon>Pseudomonadati</taxon>
        <taxon>Thermodesulfobacteriota</taxon>
        <taxon>Desulfobaccia</taxon>
        <taxon>Desulfobaccales</taxon>
        <taxon>Desulfobaccaceae</taxon>
        <taxon>Desulfobacca</taxon>
    </lineage>
</organism>
<evidence type="ECO:0000313" key="6">
    <source>
        <dbReference type="EMBL" id="AEB08154.1"/>
    </source>
</evidence>
<dbReference type="InterPro" id="IPR002376">
    <property type="entry name" value="Formyl_transf_N"/>
</dbReference>
<dbReference type="Proteomes" id="UP000000483">
    <property type="component" value="Chromosome"/>
</dbReference>
<reference evidence="6 7" key="1">
    <citation type="journal article" date="2011" name="Stand. Genomic Sci.">
        <title>Complete genome sequence of the acetate-degrading sulfate reducer Desulfobacca acetoxidans type strain (ASRB2).</title>
        <authorList>
            <person name="Goker M."/>
            <person name="Teshima H."/>
            <person name="Lapidus A."/>
            <person name="Nolan M."/>
            <person name="Lucas S."/>
            <person name="Hammon N."/>
            <person name="Deshpande S."/>
            <person name="Cheng J.F."/>
            <person name="Tapia R."/>
            <person name="Han C."/>
            <person name="Goodwin L."/>
            <person name="Pitluck S."/>
            <person name="Huntemann M."/>
            <person name="Liolios K."/>
            <person name="Ivanova N."/>
            <person name="Pagani I."/>
            <person name="Mavromatis K."/>
            <person name="Ovchinikova G."/>
            <person name="Pati A."/>
            <person name="Chen A."/>
            <person name="Palaniappan K."/>
            <person name="Land M."/>
            <person name="Hauser L."/>
            <person name="Brambilla E.M."/>
            <person name="Rohde M."/>
            <person name="Spring S."/>
            <person name="Detter J.C."/>
            <person name="Woyke T."/>
            <person name="Bristow J."/>
            <person name="Eisen J.A."/>
            <person name="Markowitz V."/>
            <person name="Hugenholtz P."/>
            <person name="Kyrpides N.C."/>
            <person name="Klenk H.P."/>
        </authorList>
    </citation>
    <scope>NUCLEOTIDE SEQUENCE [LARGE SCALE GENOMIC DNA]</scope>
    <source>
        <strain evidence="7">ATCC 700848 / DSM 11109 / ASRB2</strain>
    </source>
</reference>
<proteinExistence type="predicted"/>
<dbReference type="Pfam" id="PF00551">
    <property type="entry name" value="Formyl_trans_N"/>
    <property type="match status" value="1"/>
</dbReference>
<dbReference type="HOGENOM" id="CLU_080110_0_0_7"/>
<evidence type="ECO:0000259" key="5">
    <source>
        <dbReference type="Pfam" id="PF00551"/>
    </source>
</evidence>
<dbReference type="GO" id="GO:0004644">
    <property type="term" value="F:phosphoribosylglycinamide formyltransferase activity"/>
    <property type="evidence" value="ECO:0007669"/>
    <property type="project" value="UniProtKB-EC"/>
</dbReference>
<dbReference type="GO" id="GO:0005737">
    <property type="term" value="C:cytoplasm"/>
    <property type="evidence" value="ECO:0007669"/>
    <property type="project" value="TreeGrafter"/>
</dbReference>
<keyword evidence="7" id="KW-1185">Reference proteome</keyword>
<evidence type="ECO:0000256" key="4">
    <source>
        <dbReference type="ARBA" id="ARBA00022755"/>
    </source>
</evidence>
<dbReference type="PANTHER" id="PTHR43369:SF2">
    <property type="entry name" value="PHOSPHORIBOSYLGLYCINAMIDE FORMYLTRANSFERASE"/>
    <property type="match status" value="1"/>
</dbReference>
<evidence type="ECO:0000256" key="3">
    <source>
        <dbReference type="ARBA" id="ARBA00022679"/>
    </source>
</evidence>
<dbReference type="EC" id="2.1.2.2" evidence="2"/>
<dbReference type="Gene3D" id="3.40.50.170">
    <property type="entry name" value="Formyl transferase, N-terminal domain"/>
    <property type="match status" value="1"/>
</dbReference>
<keyword evidence="4" id="KW-0658">Purine biosynthesis</keyword>
<keyword evidence="3 6" id="KW-0808">Transferase</keyword>